<keyword evidence="1" id="KW-0812">Transmembrane</keyword>
<evidence type="ECO:0000313" key="3">
    <source>
        <dbReference type="Proteomes" id="UP000636709"/>
    </source>
</evidence>
<organism evidence="2 3">
    <name type="scientific">Digitaria exilis</name>
    <dbReference type="NCBI Taxonomy" id="1010633"/>
    <lineage>
        <taxon>Eukaryota</taxon>
        <taxon>Viridiplantae</taxon>
        <taxon>Streptophyta</taxon>
        <taxon>Embryophyta</taxon>
        <taxon>Tracheophyta</taxon>
        <taxon>Spermatophyta</taxon>
        <taxon>Magnoliopsida</taxon>
        <taxon>Liliopsida</taxon>
        <taxon>Poales</taxon>
        <taxon>Poaceae</taxon>
        <taxon>PACMAD clade</taxon>
        <taxon>Panicoideae</taxon>
        <taxon>Panicodae</taxon>
        <taxon>Paniceae</taxon>
        <taxon>Anthephorinae</taxon>
        <taxon>Digitaria</taxon>
    </lineage>
</organism>
<keyword evidence="1" id="KW-1133">Transmembrane helix</keyword>
<feature type="transmembrane region" description="Helical" evidence="1">
    <location>
        <begin position="193"/>
        <end position="215"/>
    </location>
</feature>
<dbReference type="OrthoDB" id="711542at2759"/>
<evidence type="ECO:0000313" key="2">
    <source>
        <dbReference type="EMBL" id="KAF8723331.1"/>
    </source>
</evidence>
<name>A0A835KBM5_9POAL</name>
<dbReference type="Gramene" id="Dexi9A01G0024260.1">
    <property type="protein sequence ID" value="Dexi9A01G0024260.1:cds"/>
    <property type="gene ID" value="Dexi9A01G0024260"/>
</dbReference>
<protein>
    <submittedName>
        <fullName evidence="2">Uncharacterized protein</fullName>
    </submittedName>
</protein>
<sequence>MEVEGSCGMDVRCIYPLLLALGLHRLGLVASVSISLVRRSGPYPSSAATVSASVRSLMGISGEDLSAAVKMGYDIFTPTGLDFILVTLLGTLCFPRFDDCIDGGRSPALIVGCLEQEGVFCGWFSADDGFLAAFLSVGARIHREHFCAGCVQDVGSCAELATTDMVVGGWGIILSLQSGSDDLVVVCDYFVRFVLHLLVFWSWCSLIPLAGLLLVDWVLPVKRPVTEPGEWDCPGRSMAKWHAFGMLLTGFEDLFVNSGSGREFHHAFFIAGDGEDLACGNDGRQRRGSLGALDVVFYVIFPLIMSALFKGIDVTVM</sequence>
<dbReference type="AlphaFoldDB" id="A0A835KBM5"/>
<accession>A0A835KBM5</accession>
<keyword evidence="3" id="KW-1185">Reference proteome</keyword>
<proteinExistence type="predicted"/>
<dbReference type="EMBL" id="JACEFO010001668">
    <property type="protein sequence ID" value="KAF8723331.1"/>
    <property type="molecule type" value="Genomic_DNA"/>
</dbReference>
<feature type="transmembrane region" description="Helical" evidence="1">
    <location>
        <begin position="290"/>
        <end position="309"/>
    </location>
</feature>
<reference evidence="2" key="1">
    <citation type="submission" date="2020-07" db="EMBL/GenBank/DDBJ databases">
        <title>Genome sequence and genetic diversity analysis of an under-domesticated orphan crop, white fonio (Digitaria exilis).</title>
        <authorList>
            <person name="Bennetzen J.L."/>
            <person name="Chen S."/>
            <person name="Ma X."/>
            <person name="Wang X."/>
            <person name="Yssel A.E.J."/>
            <person name="Chaluvadi S.R."/>
            <person name="Johnson M."/>
            <person name="Gangashetty P."/>
            <person name="Hamidou F."/>
            <person name="Sanogo M.D."/>
            <person name="Zwaenepoel A."/>
            <person name="Wallace J."/>
            <person name="Van De Peer Y."/>
            <person name="Van Deynze A."/>
        </authorList>
    </citation>
    <scope>NUCLEOTIDE SEQUENCE</scope>
    <source>
        <tissue evidence="2">Leaves</tissue>
    </source>
</reference>
<evidence type="ECO:0000256" key="1">
    <source>
        <dbReference type="SAM" id="Phobius"/>
    </source>
</evidence>
<comment type="caution">
    <text evidence="2">The sequence shown here is derived from an EMBL/GenBank/DDBJ whole genome shotgun (WGS) entry which is preliminary data.</text>
</comment>
<dbReference type="Proteomes" id="UP000636709">
    <property type="component" value="Unassembled WGS sequence"/>
</dbReference>
<gene>
    <name evidence="2" type="ORF">HU200_021854</name>
</gene>
<keyword evidence="1" id="KW-0472">Membrane</keyword>